<evidence type="ECO:0000256" key="1">
    <source>
        <dbReference type="SAM" id="MobiDB-lite"/>
    </source>
</evidence>
<evidence type="ECO:0000313" key="2">
    <source>
        <dbReference type="EMBL" id="GAA4398643.1"/>
    </source>
</evidence>
<sequence>MHLVLAPQEQGLLLDDLREQGRALGGVPGQVLGAKGGAKGGSQGGWRVPGRWRGPCARRPIPGTIDHPVTVDPACRRPGAVAHRP</sequence>
<accession>A0ABP8K027</accession>
<comment type="caution">
    <text evidence="2">The sequence shown here is derived from an EMBL/GenBank/DDBJ whole genome shotgun (WGS) entry which is preliminary data.</text>
</comment>
<gene>
    <name evidence="2" type="ORF">GCM10023168_04950</name>
</gene>
<organism evidence="2 3">
    <name type="scientific">Fodinibacter luteus</name>
    <dbReference type="NCBI Taxonomy" id="552064"/>
    <lineage>
        <taxon>Bacteria</taxon>
        <taxon>Bacillati</taxon>
        <taxon>Actinomycetota</taxon>
        <taxon>Actinomycetes</taxon>
        <taxon>Micrococcales</taxon>
        <taxon>Intrasporangiaceae</taxon>
        <taxon>Fodinibacter (ex Wang et al. 2009)</taxon>
    </lineage>
</organism>
<reference evidence="3" key="1">
    <citation type="journal article" date="2019" name="Int. J. Syst. Evol. Microbiol.">
        <title>The Global Catalogue of Microorganisms (GCM) 10K type strain sequencing project: providing services to taxonomists for standard genome sequencing and annotation.</title>
        <authorList>
            <consortium name="The Broad Institute Genomics Platform"/>
            <consortium name="The Broad Institute Genome Sequencing Center for Infectious Disease"/>
            <person name="Wu L."/>
            <person name="Ma J."/>
        </authorList>
    </citation>
    <scope>NUCLEOTIDE SEQUENCE [LARGE SCALE GENOMIC DNA]</scope>
    <source>
        <strain evidence="3">JCM 17809</strain>
    </source>
</reference>
<keyword evidence="3" id="KW-1185">Reference proteome</keyword>
<dbReference type="EMBL" id="BAABGM010000002">
    <property type="protein sequence ID" value="GAA4398643.1"/>
    <property type="molecule type" value="Genomic_DNA"/>
</dbReference>
<feature type="region of interest" description="Disordered" evidence="1">
    <location>
        <begin position="58"/>
        <end position="85"/>
    </location>
</feature>
<name>A0ABP8K027_9MICO</name>
<feature type="region of interest" description="Disordered" evidence="1">
    <location>
        <begin position="34"/>
        <end position="53"/>
    </location>
</feature>
<evidence type="ECO:0000313" key="3">
    <source>
        <dbReference type="Proteomes" id="UP001500945"/>
    </source>
</evidence>
<proteinExistence type="predicted"/>
<dbReference type="Proteomes" id="UP001500945">
    <property type="component" value="Unassembled WGS sequence"/>
</dbReference>
<feature type="compositionally biased region" description="Gly residues" evidence="1">
    <location>
        <begin position="34"/>
        <end position="44"/>
    </location>
</feature>
<protein>
    <submittedName>
        <fullName evidence="2">Uncharacterized protein</fullName>
    </submittedName>
</protein>